<dbReference type="GO" id="GO:0043565">
    <property type="term" value="F:sequence-specific DNA binding"/>
    <property type="evidence" value="ECO:0007669"/>
    <property type="project" value="InterPro"/>
</dbReference>
<dbReference type="AlphaFoldDB" id="A0A4Q7JCY5"/>
<dbReference type="InterPro" id="IPR018060">
    <property type="entry name" value="HTH_AraC"/>
</dbReference>
<dbReference type="EMBL" id="SFCC01000002">
    <property type="protein sequence ID" value="RZQ65229.1"/>
    <property type="molecule type" value="Genomic_DNA"/>
</dbReference>
<reference evidence="5 6" key="1">
    <citation type="submission" date="2019-02" db="EMBL/GenBank/DDBJ databases">
        <title>Draft genome sequence of Amycolatopsis sp. 8-3EHSu isolated from roots of Suaeda maritima.</title>
        <authorList>
            <person name="Duangmal K."/>
            <person name="Chantavorakit T."/>
        </authorList>
    </citation>
    <scope>NUCLEOTIDE SEQUENCE [LARGE SCALE GENOMIC DNA]</scope>
    <source>
        <strain evidence="5 6">8-3EHSu</strain>
    </source>
</reference>
<gene>
    <name evidence="5" type="ORF">EWH70_04895</name>
</gene>
<keyword evidence="3" id="KW-0804">Transcription</keyword>
<organism evidence="5 6">
    <name type="scientific">Amycolatopsis suaedae</name>
    <dbReference type="NCBI Taxonomy" id="2510978"/>
    <lineage>
        <taxon>Bacteria</taxon>
        <taxon>Bacillati</taxon>
        <taxon>Actinomycetota</taxon>
        <taxon>Actinomycetes</taxon>
        <taxon>Pseudonocardiales</taxon>
        <taxon>Pseudonocardiaceae</taxon>
        <taxon>Amycolatopsis</taxon>
    </lineage>
</organism>
<comment type="caution">
    <text evidence="5">The sequence shown here is derived from an EMBL/GenBank/DDBJ whole genome shotgun (WGS) entry which is preliminary data.</text>
</comment>
<dbReference type="SMART" id="SM00342">
    <property type="entry name" value="HTH_ARAC"/>
    <property type="match status" value="1"/>
</dbReference>
<dbReference type="PANTHER" id="PTHR46796">
    <property type="entry name" value="HTH-TYPE TRANSCRIPTIONAL ACTIVATOR RHAS-RELATED"/>
    <property type="match status" value="1"/>
</dbReference>
<dbReference type="RefSeq" id="WP_130474015.1">
    <property type="nucleotide sequence ID" value="NZ_SFCC01000002.1"/>
</dbReference>
<keyword evidence="6" id="KW-1185">Reference proteome</keyword>
<protein>
    <submittedName>
        <fullName evidence="5">AraC family transcriptional regulator</fullName>
    </submittedName>
</protein>
<evidence type="ECO:0000259" key="4">
    <source>
        <dbReference type="PROSITE" id="PS01124"/>
    </source>
</evidence>
<evidence type="ECO:0000256" key="1">
    <source>
        <dbReference type="ARBA" id="ARBA00023015"/>
    </source>
</evidence>
<dbReference type="PANTHER" id="PTHR46796:SF15">
    <property type="entry name" value="BLL1074 PROTEIN"/>
    <property type="match status" value="1"/>
</dbReference>
<dbReference type="InterPro" id="IPR009057">
    <property type="entry name" value="Homeodomain-like_sf"/>
</dbReference>
<dbReference type="Proteomes" id="UP000292003">
    <property type="component" value="Unassembled WGS sequence"/>
</dbReference>
<proteinExistence type="predicted"/>
<dbReference type="GO" id="GO:0003700">
    <property type="term" value="F:DNA-binding transcription factor activity"/>
    <property type="evidence" value="ECO:0007669"/>
    <property type="project" value="InterPro"/>
</dbReference>
<sequence length="268" mass="29230">MRLVRTEGPWGSWEIAYGEPHSSLRPHVARYVGYVERSGPGRRHEVPGTVFPLIVNLGEPLRMMAGVFPDGFVAGLYDTPALVDSGGEQTGIQVNLGPLGAQLLLGFPPGELARTAVGWPDLFGGDVVDRMRDTASWAERFTLLDDFLRRRFARAPAVPPGLAYAWRRLAGTGGVLGVGTLAAEVGCSRQHLNRRFGRYLGLPPKTVGKILRFQRVLGELGGSASLAELAVANGYADQAHLTRDFRTLAGVTPAEYRRQRQTDLSIEW</sequence>
<dbReference type="OrthoDB" id="2559672at2"/>
<accession>A0A4Q7JCY5</accession>
<feature type="domain" description="HTH araC/xylS-type" evidence="4">
    <location>
        <begin position="159"/>
        <end position="259"/>
    </location>
</feature>
<name>A0A4Q7JCY5_9PSEU</name>
<evidence type="ECO:0000256" key="2">
    <source>
        <dbReference type="ARBA" id="ARBA00023125"/>
    </source>
</evidence>
<keyword evidence="2" id="KW-0238">DNA-binding</keyword>
<evidence type="ECO:0000313" key="6">
    <source>
        <dbReference type="Proteomes" id="UP000292003"/>
    </source>
</evidence>
<dbReference type="PROSITE" id="PS01124">
    <property type="entry name" value="HTH_ARAC_FAMILY_2"/>
    <property type="match status" value="1"/>
</dbReference>
<evidence type="ECO:0000313" key="5">
    <source>
        <dbReference type="EMBL" id="RZQ65229.1"/>
    </source>
</evidence>
<dbReference type="Pfam" id="PF12833">
    <property type="entry name" value="HTH_18"/>
    <property type="match status" value="1"/>
</dbReference>
<dbReference type="InterPro" id="IPR050204">
    <property type="entry name" value="AraC_XylS_family_regulators"/>
</dbReference>
<dbReference type="SUPFAM" id="SSF46689">
    <property type="entry name" value="Homeodomain-like"/>
    <property type="match status" value="1"/>
</dbReference>
<keyword evidence="1" id="KW-0805">Transcription regulation</keyword>
<dbReference type="Gene3D" id="1.10.10.60">
    <property type="entry name" value="Homeodomain-like"/>
    <property type="match status" value="1"/>
</dbReference>
<evidence type="ECO:0000256" key="3">
    <source>
        <dbReference type="ARBA" id="ARBA00023163"/>
    </source>
</evidence>